<evidence type="ECO:0000313" key="1">
    <source>
        <dbReference type="EMBL" id="MCI22643.1"/>
    </source>
</evidence>
<protein>
    <submittedName>
        <fullName evidence="1">Ascorbate peroxidase</fullName>
    </submittedName>
</protein>
<dbReference type="EMBL" id="LXQA010131578">
    <property type="protein sequence ID" value="MCI22643.1"/>
    <property type="molecule type" value="Genomic_DNA"/>
</dbReference>
<dbReference type="AlphaFoldDB" id="A0A392QE52"/>
<dbReference type="Proteomes" id="UP000265520">
    <property type="component" value="Unassembled WGS sequence"/>
</dbReference>
<feature type="non-terminal residue" evidence="1">
    <location>
        <position position="1"/>
    </location>
</feature>
<keyword evidence="2" id="KW-1185">Reference proteome</keyword>
<reference evidence="1 2" key="1">
    <citation type="journal article" date="2018" name="Front. Plant Sci.">
        <title>Red Clover (Trifolium pratense) and Zigzag Clover (T. medium) - A Picture of Genomic Similarities and Differences.</title>
        <authorList>
            <person name="Dluhosova J."/>
            <person name="Istvanek J."/>
            <person name="Nedelnik J."/>
            <person name="Repkova J."/>
        </authorList>
    </citation>
    <scope>NUCLEOTIDE SEQUENCE [LARGE SCALE GENOMIC DNA]</scope>
    <source>
        <strain evidence="2">cv. 10/8</strain>
        <tissue evidence="1">Leaf</tissue>
    </source>
</reference>
<dbReference type="GO" id="GO:0004601">
    <property type="term" value="F:peroxidase activity"/>
    <property type="evidence" value="ECO:0007669"/>
    <property type="project" value="UniProtKB-KW"/>
</dbReference>
<keyword evidence="1" id="KW-0575">Peroxidase</keyword>
<organism evidence="1 2">
    <name type="scientific">Trifolium medium</name>
    <dbReference type="NCBI Taxonomy" id="97028"/>
    <lineage>
        <taxon>Eukaryota</taxon>
        <taxon>Viridiplantae</taxon>
        <taxon>Streptophyta</taxon>
        <taxon>Embryophyta</taxon>
        <taxon>Tracheophyta</taxon>
        <taxon>Spermatophyta</taxon>
        <taxon>Magnoliopsida</taxon>
        <taxon>eudicotyledons</taxon>
        <taxon>Gunneridae</taxon>
        <taxon>Pentapetalae</taxon>
        <taxon>rosids</taxon>
        <taxon>fabids</taxon>
        <taxon>Fabales</taxon>
        <taxon>Fabaceae</taxon>
        <taxon>Papilionoideae</taxon>
        <taxon>50 kb inversion clade</taxon>
        <taxon>NPAAA clade</taxon>
        <taxon>Hologalegina</taxon>
        <taxon>IRL clade</taxon>
        <taxon>Trifolieae</taxon>
        <taxon>Trifolium</taxon>
    </lineage>
</organism>
<comment type="caution">
    <text evidence="1">The sequence shown here is derived from an EMBL/GenBank/DDBJ whole genome shotgun (WGS) entry which is preliminary data.</text>
</comment>
<proteinExistence type="predicted"/>
<keyword evidence="1" id="KW-0560">Oxidoreductase</keyword>
<name>A0A392QE52_9FABA</name>
<accession>A0A392QE52</accession>
<evidence type="ECO:0000313" key="2">
    <source>
        <dbReference type="Proteomes" id="UP000265520"/>
    </source>
</evidence>
<sequence>QRRSEVRVSSGRFGTVSTPKAFASDPDQLKSAREDIKELLKTKFCHPLL</sequence>